<dbReference type="EMBL" id="AWWV01011684">
    <property type="protein sequence ID" value="OMO71213.1"/>
    <property type="molecule type" value="Genomic_DNA"/>
</dbReference>
<dbReference type="OrthoDB" id="1882251at2759"/>
<protein>
    <submittedName>
        <fullName evidence="1">Uncharacterized protein</fullName>
    </submittedName>
</protein>
<gene>
    <name evidence="1" type="ORF">CCACVL1_18362</name>
</gene>
<comment type="caution">
    <text evidence="1">The sequence shown here is derived from an EMBL/GenBank/DDBJ whole genome shotgun (WGS) entry which is preliminary data.</text>
</comment>
<dbReference type="PANTHER" id="PTHR33527">
    <property type="entry name" value="OS07G0274300 PROTEIN"/>
    <property type="match status" value="1"/>
</dbReference>
<dbReference type="Gramene" id="OMO71213">
    <property type="protein sequence ID" value="OMO71213"/>
    <property type="gene ID" value="CCACVL1_18362"/>
</dbReference>
<evidence type="ECO:0000313" key="1">
    <source>
        <dbReference type="EMBL" id="OMO71213.1"/>
    </source>
</evidence>
<dbReference type="Proteomes" id="UP000188268">
    <property type="component" value="Unassembled WGS sequence"/>
</dbReference>
<keyword evidence="2" id="KW-1185">Reference proteome</keyword>
<dbReference type="AlphaFoldDB" id="A0A1R3HLP3"/>
<dbReference type="STRING" id="210143.A0A1R3HLP3"/>
<dbReference type="PANTHER" id="PTHR33527:SF14">
    <property type="entry name" value="OS07G0274300 PROTEIN"/>
    <property type="match status" value="1"/>
</dbReference>
<organism evidence="1 2">
    <name type="scientific">Corchorus capsularis</name>
    <name type="common">Jute</name>
    <dbReference type="NCBI Taxonomy" id="210143"/>
    <lineage>
        <taxon>Eukaryota</taxon>
        <taxon>Viridiplantae</taxon>
        <taxon>Streptophyta</taxon>
        <taxon>Embryophyta</taxon>
        <taxon>Tracheophyta</taxon>
        <taxon>Spermatophyta</taxon>
        <taxon>Magnoliopsida</taxon>
        <taxon>eudicotyledons</taxon>
        <taxon>Gunneridae</taxon>
        <taxon>Pentapetalae</taxon>
        <taxon>rosids</taxon>
        <taxon>malvids</taxon>
        <taxon>Malvales</taxon>
        <taxon>Malvaceae</taxon>
        <taxon>Grewioideae</taxon>
        <taxon>Apeibeae</taxon>
        <taxon>Corchorus</taxon>
    </lineage>
</organism>
<proteinExistence type="predicted"/>
<accession>A0A1R3HLP3</accession>
<evidence type="ECO:0000313" key="2">
    <source>
        <dbReference type="Proteomes" id="UP000188268"/>
    </source>
</evidence>
<name>A0A1R3HLP3_COCAP</name>
<sequence>MLLNQSYDCLQSVGRFADRFDGLRSSQLNASLCVACERGLYGLKEHYGIEIHDTNYLAVRYFSALADARREENLVMNDQCFTALTGWLQSQEIVSQQERIIQLEQENVQLHSQAALISFHRIDCELYKQLVFILRRDPLRSMDVMALWIWMERMGIRNLIKKILFLPFVVIDGLADEAIFIMDNTLHSSSLTVLDWEEKTPLKKYLMMESSVGFECLLGDPRVLAVGTTLVFDKVCLEMLIDLVQDAIDMNECHDLSRDRTIVIEFPLSQAIESCEIENFFSEHYGECIESFHMQRKTLDVEPGSARMVIRSPFLVEAILDAKKKLNCLSTE</sequence>
<reference evidence="1 2" key="1">
    <citation type="submission" date="2013-09" db="EMBL/GenBank/DDBJ databases">
        <title>Corchorus capsularis genome sequencing.</title>
        <authorList>
            <person name="Alam M."/>
            <person name="Haque M.S."/>
            <person name="Islam M.S."/>
            <person name="Emdad E.M."/>
            <person name="Islam M.M."/>
            <person name="Ahmed B."/>
            <person name="Halim A."/>
            <person name="Hossen Q.M.M."/>
            <person name="Hossain M.Z."/>
            <person name="Ahmed R."/>
            <person name="Khan M.M."/>
            <person name="Islam R."/>
            <person name="Rashid M.M."/>
            <person name="Khan S.A."/>
            <person name="Rahman M.S."/>
            <person name="Alam M."/>
        </authorList>
    </citation>
    <scope>NUCLEOTIDE SEQUENCE [LARGE SCALE GENOMIC DNA]</scope>
    <source>
        <strain evidence="2">cv. CVL-1</strain>
        <tissue evidence="1">Whole seedling</tissue>
    </source>
</reference>